<feature type="transmembrane region" description="Helical" evidence="8">
    <location>
        <begin position="16"/>
        <end position="37"/>
    </location>
</feature>
<evidence type="ECO:0000256" key="4">
    <source>
        <dbReference type="ARBA" id="ARBA00022723"/>
    </source>
</evidence>
<dbReference type="AlphaFoldDB" id="A0AAW0RA03"/>
<keyword evidence="3 6" id="KW-0349">Heme</keyword>
<reference evidence="9 10" key="1">
    <citation type="submission" date="2023-01" db="EMBL/GenBank/DDBJ databases">
        <title>Analysis of 21 Apiospora genomes using comparative genomics revels a genus with tremendous synthesis potential of carbohydrate active enzymes and secondary metabolites.</title>
        <authorList>
            <person name="Sorensen T."/>
        </authorList>
    </citation>
    <scope>NUCLEOTIDE SEQUENCE [LARGE SCALE GENOMIC DNA]</scope>
    <source>
        <strain evidence="9 10">CBS 117206</strain>
    </source>
</reference>
<dbReference type="InterPro" id="IPR002401">
    <property type="entry name" value="Cyt_P450_E_grp-I"/>
</dbReference>
<evidence type="ECO:0000256" key="5">
    <source>
        <dbReference type="ARBA" id="ARBA00023004"/>
    </source>
</evidence>
<dbReference type="Gene3D" id="1.10.630.10">
    <property type="entry name" value="Cytochrome P450"/>
    <property type="match status" value="1"/>
</dbReference>
<dbReference type="PANTHER" id="PTHR24305">
    <property type="entry name" value="CYTOCHROME P450"/>
    <property type="match status" value="1"/>
</dbReference>
<dbReference type="InterPro" id="IPR050121">
    <property type="entry name" value="Cytochrome_P450_monoxygenase"/>
</dbReference>
<evidence type="ECO:0000256" key="3">
    <source>
        <dbReference type="ARBA" id="ARBA00022617"/>
    </source>
</evidence>
<dbReference type="InterPro" id="IPR017972">
    <property type="entry name" value="Cyt_P450_CS"/>
</dbReference>
<accession>A0AAW0RA03</accession>
<evidence type="ECO:0000256" key="7">
    <source>
        <dbReference type="RuleBase" id="RU000461"/>
    </source>
</evidence>
<keyword evidence="7" id="KW-0560">Oxidoreductase</keyword>
<sequence length="504" mass="56386">MVSHVESIIANSGSGFVLGFALLATICVGAAAWRVVYNLYFHPLKGFPGPWFTACTSLPLGIAGLSQCEPAWLCSLVEKYGKDGAPIRITPDLLLFYKASHLRDIYWDAACNTKGSIYQHEAIGPTSLFTTIGVDDHRKLRKALGGSFWSVGTLKKAWEGKIDDLIVHWVANRKRPEEIGKSIILSNKTSEFAADVMTTVLFTTPWGFVKNDRDERGMLHAWRYGTSLFGLAVRWRFMREVVLSSKLRDYILPKLSDEWGNGWLMAQSAREISERHGQLQRNDKTPKTSAPPFTDALQHAIDARIDDEPLTDEQKLANMTLFIQAGADTTGTGLGATLRFILSHPEVLAKVREELATADAKGLLSDPVVQYDETKRHLPYLSACIRESLRVHPPIPNLFSRMLSHAVVVQQDADAFGPRPDEFQPERWLESEERTMRMDAYMYTFGMGPRVCLGKELALMELHKLVPEVLRRFDVEVLEEGRYCACGGIAYLEPGLTVKLSARG</sequence>
<dbReference type="GO" id="GO:0004497">
    <property type="term" value="F:monooxygenase activity"/>
    <property type="evidence" value="ECO:0007669"/>
    <property type="project" value="UniProtKB-KW"/>
</dbReference>
<dbReference type="InterPro" id="IPR036396">
    <property type="entry name" value="Cyt_P450_sf"/>
</dbReference>
<dbReference type="PROSITE" id="PS00086">
    <property type="entry name" value="CYTOCHROME_P450"/>
    <property type="match status" value="1"/>
</dbReference>
<dbReference type="GO" id="GO:0020037">
    <property type="term" value="F:heme binding"/>
    <property type="evidence" value="ECO:0007669"/>
    <property type="project" value="InterPro"/>
</dbReference>
<evidence type="ECO:0008006" key="11">
    <source>
        <dbReference type="Google" id="ProtNLM"/>
    </source>
</evidence>
<dbReference type="EMBL" id="JAQQWP010000002">
    <property type="protein sequence ID" value="KAK8130635.1"/>
    <property type="molecule type" value="Genomic_DNA"/>
</dbReference>
<dbReference type="GO" id="GO:0005506">
    <property type="term" value="F:iron ion binding"/>
    <property type="evidence" value="ECO:0007669"/>
    <property type="project" value="InterPro"/>
</dbReference>
<keyword evidence="7" id="KW-0503">Monooxygenase</keyword>
<keyword evidence="8" id="KW-0812">Transmembrane</keyword>
<keyword evidence="8" id="KW-1133">Transmembrane helix</keyword>
<gene>
    <name evidence="9" type="ORF">PG999_003015</name>
</gene>
<evidence type="ECO:0000256" key="8">
    <source>
        <dbReference type="SAM" id="Phobius"/>
    </source>
</evidence>
<dbReference type="Pfam" id="PF00067">
    <property type="entry name" value="p450"/>
    <property type="match status" value="1"/>
</dbReference>
<evidence type="ECO:0000256" key="2">
    <source>
        <dbReference type="ARBA" id="ARBA00010617"/>
    </source>
</evidence>
<evidence type="ECO:0000313" key="9">
    <source>
        <dbReference type="EMBL" id="KAK8130635.1"/>
    </source>
</evidence>
<comment type="cofactor">
    <cofactor evidence="1 6">
        <name>heme</name>
        <dbReference type="ChEBI" id="CHEBI:30413"/>
    </cofactor>
</comment>
<keyword evidence="10" id="KW-1185">Reference proteome</keyword>
<dbReference type="PRINTS" id="PR00463">
    <property type="entry name" value="EP450I"/>
</dbReference>
<name>A0AAW0RA03_9PEZI</name>
<evidence type="ECO:0000256" key="1">
    <source>
        <dbReference type="ARBA" id="ARBA00001971"/>
    </source>
</evidence>
<feature type="binding site" description="axial binding residue" evidence="6">
    <location>
        <position position="452"/>
    </location>
    <ligand>
        <name>heme</name>
        <dbReference type="ChEBI" id="CHEBI:30413"/>
    </ligand>
    <ligandPart>
        <name>Fe</name>
        <dbReference type="ChEBI" id="CHEBI:18248"/>
    </ligandPart>
</feature>
<keyword evidence="5 6" id="KW-0408">Iron</keyword>
<dbReference type="GO" id="GO:0016705">
    <property type="term" value="F:oxidoreductase activity, acting on paired donors, with incorporation or reduction of molecular oxygen"/>
    <property type="evidence" value="ECO:0007669"/>
    <property type="project" value="InterPro"/>
</dbReference>
<keyword evidence="8" id="KW-0472">Membrane</keyword>
<comment type="similarity">
    <text evidence="2 7">Belongs to the cytochrome P450 family.</text>
</comment>
<evidence type="ECO:0000256" key="6">
    <source>
        <dbReference type="PIRSR" id="PIRSR602401-1"/>
    </source>
</evidence>
<organism evidence="9 10">
    <name type="scientific">Apiospora kogelbergensis</name>
    <dbReference type="NCBI Taxonomy" id="1337665"/>
    <lineage>
        <taxon>Eukaryota</taxon>
        <taxon>Fungi</taxon>
        <taxon>Dikarya</taxon>
        <taxon>Ascomycota</taxon>
        <taxon>Pezizomycotina</taxon>
        <taxon>Sordariomycetes</taxon>
        <taxon>Xylariomycetidae</taxon>
        <taxon>Amphisphaeriales</taxon>
        <taxon>Apiosporaceae</taxon>
        <taxon>Apiospora</taxon>
    </lineage>
</organism>
<protein>
    <recommendedName>
        <fullName evidence="11">Cytochrome P450</fullName>
    </recommendedName>
</protein>
<evidence type="ECO:0000313" key="10">
    <source>
        <dbReference type="Proteomes" id="UP001392437"/>
    </source>
</evidence>
<keyword evidence="4 6" id="KW-0479">Metal-binding</keyword>
<dbReference type="InterPro" id="IPR001128">
    <property type="entry name" value="Cyt_P450"/>
</dbReference>
<dbReference type="SUPFAM" id="SSF48264">
    <property type="entry name" value="Cytochrome P450"/>
    <property type="match status" value="1"/>
</dbReference>
<dbReference type="PANTHER" id="PTHR24305:SF232">
    <property type="entry name" value="P450, PUTATIVE (EUROFUNG)-RELATED"/>
    <property type="match status" value="1"/>
</dbReference>
<dbReference type="Proteomes" id="UP001392437">
    <property type="component" value="Unassembled WGS sequence"/>
</dbReference>
<proteinExistence type="inferred from homology"/>
<dbReference type="PRINTS" id="PR00385">
    <property type="entry name" value="P450"/>
</dbReference>
<comment type="caution">
    <text evidence="9">The sequence shown here is derived from an EMBL/GenBank/DDBJ whole genome shotgun (WGS) entry which is preliminary data.</text>
</comment>